<reference evidence="2 3" key="1">
    <citation type="submission" date="2017-09" db="EMBL/GenBank/DDBJ databases">
        <authorList>
            <consortium name="International Durum Wheat Genome Sequencing Consortium (IDWGSC)"/>
            <person name="Milanesi L."/>
        </authorList>
    </citation>
    <scope>NUCLEOTIDE SEQUENCE [LARGE SCALE GENOMIC DNA]</scope>
    <source>
        <strain evidence="3">cv. Svevo</strain>
    </source>
</reference>
<organism evidence="2 3">
    <name type="scientific">Triticum turgidum subsp. durum</name>
    <name type="common">Durum wheat</name>
    <name type="synonym">Triticum durum</name>
    <dbReference type="NCBI Taxonomy" id="4567"/>
    <lineage>
        <taxon>Eukaryota</taxon>
        <taxon>Viridiplantae</taxon>
        <taxon>Streptophyta</taxon>
        <taxon>Embryophyta</taxon>
        <taxon>Tracheophyta</taxon>
        <taxon>Spermatophyta</taxon>
        <taxon>Magnoliopsida</taxon>
        <taxon>Liliopsida</taxon>
        <taxon>Poales</taxon>
        <taxon>Poaceae</taxon>
        <taxon>BOP clade</taxon>
        <taxon>Pooideae</taxon>
        <taxon>Triticodae</taxon>
        <taxon>Triticeae</taxon>
        <taxon>Triticinae</taxon>
        <taxon>Triticum</taxon>
    </lineage>
</organism>
<dbReference type="Proteomes" id="UP000324705">
    <property type="component" value="Chromosome 2A"/>
</dbReference>
<feature type="region of interest" description="Disordered" evidence="1">
    <location>
        <begin position="120"/>
        <end position="140"/>
    </location>
</feature>
<proteinExistence type="predicted"/>
<gene>
    <name evidence="2" type="ORF">TRITD_2Av1G133060</name>
</gene>
<dbReference type="EMBL" id="LT934113">
    <property type="protein sequence ID" value="VAH30535.1"/>
    <property type="molecule type" value="Genomic_DNA"/>
</dbReference>
<dbReference type="Gramene" id="TRITD2Av1G133060.1">
    <property type="protein sequence ID" value="TRITD2Av1G133060.1"/>
    <property type="gene ID" value="TRITD2Av1G133060"/>
</dbReference>
<keyword evidence="3" id="KW-1185">Reference proteome</keyword>
<dbReference type="AlphaFoldDB" id="A0A9R1R6X2"/>
<evidence type="ECO:0000256" key="1">
    <source>
        <dbReference type="SAM" id="MobiDB-lite"/>
    </source>
</evidence>
<name>A0A9R1R6X2_TRITD</name>
<evidence type="ECO:0000313" key="3">
    <source>
        <dbReference type="Proteomes" id="UP000324705"/>
    </source>
</evidence>
<protein>
    <submittedName>
        <fullName evidence="2">Uncharacterized protein</fullName>
    </submittedName>
</protein>
<dbReference type="OMA" id="GHCERIN"/>
<sequence length="140" mass="15207">MAGEAVATLEAIAPVGGAWTRFADEVACHARGHCERINRLRDHREPEESGDLEEVVRAGDELEEPAFGDLVPCIVVTSLPKLRDEVVVVEVAGDANGQEEDAWVEEVRCMVREFDGEVSRVDHGDGAEQVAGGDGERRVE</sequence>
<accession>A0A9R1R6X2</accession>
<evidence type="ECO:0000313" key="2">
    <source>
        <dbReference type="EMBL" id="VAH30535.1"/>
    </source>
</evidence>